<keyword evidence="1" id="KW-1133">Transmembrane helix</keyword>
<comment type="caution">
    <text evidence="2">The sequence shown here is derived from an EMBL/GenBank/DDBJ whole genome shotgun (WGS) entry which is preliminary data.</text>
</comment>
<keyword evidence="3" id="KW-1185">Reference proteome</keyword>
<organism evidence="2 3">
    <name type="scientific">Saxophila tyrrhenica</name>
    <dbReference type="NCBI Taxonomy" id="1690608"/>
    <lineage>
        <taxon>Eukaryota</taxon>
        <taxon>Fungi</taxon>
        <taxon>Dikarya</taxon>
        <taxon>Ascomycota</taxon>
        <taxon>Pezizomycotina</taxon>
        <taxon>Dothideomycetes</taxon>
        <taxon>Dothideomycetidae</taxon>
        <taxon>Mycosphaerellales</taxon>
        <taxon>Extremaceae</taxon>
        <taxon>Saxophila</taxon>
    </lineage>
</organism>
<accession>A0AAV9PDS2</accession>
<feature type="transmembrane region" description="Helical" evidence="1">
    <location>
        <begin position="73"/>
        <end position="90"/>
    </location>
</feature>
<dbReference type="Proteomes" id="UP001337655">
    <property type="component" value="Unassembled WGS sequence"/>
</dbReference>
<feature type="transmembrane region" description="Helical" evidence="1">
    <location>
        <begin position="44"/>
        <end position="61"/>
    </location>
</feature>
<name>A0AAV9PDS2_9PEZI</name>
<evidence type="ECO:0000256" key="1">
    <source>
        <dbReference type="SAM" id="Phobius"/>
    </source>
</evidence>
<evidence type="ECO:0000313" key="2">
    <source>
        <dbReference type="EMBL" id="KAK5171243.1"/>
    </source>
</evidence>
<keyword evidence="1" id="KW-0812">Transmembrane</keyword>
<reference evidence="2 3" key="1">
    <citation type="submission" date="2023-08" db="EMBL/GenBank/DDBJ databases">
        <title>Black Yeasts Isolated from many extreme environments.</title>
        <authorList>
            <person name="Coleine C."/>
            <person name="Stajich J.E."/>
            <person name="Selbmann L."/>
        </authorList>
    </citation>
    <scope>NUCLEOTIDE SEQUENCE [LARGE SCALE GENOMIC DNA]</scope>
    <source>
        <strain evidence="2 3">CCFEE 5935</strain>
    </source>
</reference>
<dbReference type="RefSeq" id="XP_064660271.1">
    <property type="nucleotide sequence ID" value="XM_064801641.1"/>
</dbReference>
<dbReference type="EMBL" id="JAVRRT010000006">
    <property type="protein sequence ID" value="KAK5171243.1"/>
    <property type="molecule type" value="Genomic_DNA"/>
</dbReference>
<keyword evidence="1" id="KW-0472">Membrane</keyword>
<dbReference type="GeneID" id="89925733"/>
<dbReference type="AlphaFoldDB" id="A0AAV9PDS2"/>
<proteinExistence type="predicted"/>
<evidence type="ECO:0000313" key="3">
    <source>
        <dbReference type="Proteomes" id="UP001337655"/>
    </source>
</evidence>
<protein>
    <submittedName>
        <fullName evidence="2">Uncharacterized protein</fullName>
    </submittedName>
</protein>
<feature type="transmembrane region" description="Helical" evidence="1">
    <location>
        <begin position="96"/>
        <end position="112"/>
    </location>
</feature>
<sequence length="133" mass="13690">MSQARPSKPSKDSLATELASEIRAAHNNETLSALMSNAFDSIDQYTLVLVSIAGALAIIGVRAFPDLRSQQPWGCVISAIGLPAVGFLAVQHGSGVVLGGFILWAALAALITNSPTIWGGSAATPTATSDIKD</sequence>
<gene>
    <name evidence="2" type="ORF">LTR77_004387</name>
</gene>